<sequence length="176" mass="20164">MDFSKRKNKPNPKLKANPVSKILFWWMKEFLWTGYKRDLEQSDLYEPQKIDLSENLGDELERVWEEERSRALKKGKSPSLLRAIIVTFWKQYIFSGILTFLVSMGSRIVYDDPQKVFPFLDGMLCCLLLTMACSAAVLQDVEVCSAACLTPMQPVVHACLNNFALSALYAKTLNTI</sequence>
<protein>
    <submittedName>
        <fullName evidence="4">Uncharacterized protein</fullName>
    </submittedName>
</protein>
<dbReference type="PANTHER" id="PTHR24223:SF415">
    <property type="entry name" value="FI20190P1"/>
    <property type="match status" value="1"/>
</dbReference>
<proteinExistence type="predicted"/>
<gene>
    <name evidence="4" type="ORF">TBIB3V08_LOCUS3977</name>
</gene>
<dbReference type="EMBL" id="OD565334">
    <property type="protein sequence ID" value="CAD7441512.1"/>
    <property type="molecule type" value="Genomic_DNA"/>
</dbReference>
<evidence type="ECO:0000256" key="3">
    <source>
        <dbReference type="SAM" id="Phobius"/>
    </source>
</evidence>
<keyword evidence="3" id="KW-0472">Membrane</keyword>
<evidence type="ECO:0000256" key="2">
    <source>
        <dbReference type="ARBA" id="ARBA00022840"/>
    </source>
</evidence>
<reference evidence="4" key="1">
    <citation type="submission" date="2020-11" db="EMBL/GenBank/DDBJ databases">
        <authorList>
            <person name="Tran Van P."/>
        </authorList>
    </citation>
    <scope>NUCLEOTIDE SEQUENCE</scope>
</reference>
<dbReference type="GO" id="GO:0005524">
    <property type="term" value="F:ATP binding"/>
    <property type="evidence" value="ECO:0007669"/>
    <property type="project" value="UniProtKB-KW"/>
</dbReference>
<accession>A0A7R9EWN9</accession>
<keyword evidence="3" id="KW-1133">Transmembrane helix</keyword>
<keyword evidence="2" id="KW-0067">ATP-binding</keyword>
<feature type="transmembrane region" description="Helical" evidence="3">
    <location>
        <begin position="80"/>
        <end position="104"/>
    </location>
</feature>
<dbReference type="AlphaFoldDB" id="A0A7R9EWN9"/>
<keyword evidence="1" id="KW-0547">Nucleotide-binding</keyword>
<dbReference type="GO" id="GO:0016020">
    <property type="term" value="C:membrane"/>
    <property type="evidence" value="ECO:0007669"/>
    <property type="project" value="TreeGrafter"/>
</dbReference>
<organism evidence="4">
    <name type="scientific">Timema bartmani</name>
    <dbReference type="NCBI Taxonomy" id="61472"/>
    <lineage>
        <taxon>Eukaryota</taxon>
        <taxon>Metazoa</taxon>
        <taxon>Ecdysozoa</taxon>
        <taxon>Arthropoda</taxon>
        <taxon>Hexapoda</taxon>
        <taxon>Insecta</taxon>
        <taxon>Pterygota</taxon>
        <taxon>Neoptera</taxon>
        <taxon>Polyneoptera</taxon>
        <taxon>Phasmatodea</taxon>
        <taxon>Timematodea</taxon>
        <taxon>Timematoidea</taxon>
        <taxon>Timematidae</taxon>
        <taxon>Timema</taxon>
    </lineage>
</organism>
<evidence type="ECO:0000256" key="1">
    <source>
        <dbReference type="ARBA" id="ARBA00022741"/>
    </source>
</evidence>
<dbReference type="PANTHER" id="PTHR24223">
    <property type="entry name" value="ATP-BINDING CASSETTE SUB-FAMILY C"/>
    <property type="match status" value="1"/>
</dbReference>
<dbReference type="InterPro" id="IPR050173">
    <property type="entry name" value="ABC_transporter_C-like"/>
</dbReference>
<dbReference type="GO" id="GO:0042626">
    <property type="term" value="F:ATPase-coupled transmembrane transporter activity"/>
    <property type="evidence" value="ECO:0007669"/>
    <property type="project" value="TreeGrafter"/>
</dbReference>
<feature type="transmembrane region" description="Helical" evidence="3">
    <location>
        <begin position="116"/>
        <end position="138"/>
    </location>
</feature>
<keyword evidence="3" id="KW-0812">Transmembrane</keyword>
<evidence type="ECO:0000313" key="4">
    <source>
        <dbReference type="EMBL" id="CAD7441512.1"/>
    </source>
</evidence>
<name>A0A7R9EWN9_9NEOP</name>